<reference evidence="4" key="1">
    <citation type="submission" date="2022-10" db="EMBL/GenBank/DDBJ databases">
        <title>Genome assembly of Pristionchus species.</title>
        <authorList>
            <person name="Yoshida K."/>
            <person name="Sommer R.J."/>
        </authorList>
    </citation>
    <scope>NUCLEOTIDE SEQUENCE [LARGE SCALE GENOMIC DNA]</scope>
    <source>
        <strain evidence="4">RS5460</strain>
    </source>
</reference>
<dbReference type="Proteomes" id="UP001328107">
    <property type="component" value="Unassembled WGS sequence"/>
</dbReference>
<keyword evidence="4" id="KW-1185">Reference proteome</keyword>
<evidence type="ECO:0000256" key="1">
    <source>
        <dbReference type="SAM" id="Phobius"/>
    </source>
</evidence>
<name>A0AAN5ICX5_9BILA</name>
<gene>
    <name evidence="3" type="ORF">PMAYCL1PPCAC_30194</name>
</gene>
<feature type="signal peptide" evidence="2">
    <location>
        <begin position="1"/>
        <end position="30"/>
    </location>
</feature>
<comment type="caution">
    <text evidence="3">The sequence shown here is derived from an EMBL/GenBank/DDBJ whole genome shotgun (WGS) entry which is preliminary data.</text>
</comment>
<sequence>TYRIPGASSSAPVSIIRCSVILLVLPLSSARFPIEKWECGSEEWTKSSSHQEVMRSCPHFAAEINHCCVVHDDCYGRQKGRTFCDTQFDQCNKRVLEDERAGPCKSLIETAYEVVEFFGFFAYDSSTNYTEPHESELPMLCRPEKTMGVFFDYMYLSCPTIKKSISSCCDQLTLCPDLPLGRNRTECASRAMSCLSAARSEEHHGFNDGHCDRALDRTRKYLSLDYIMENSQQSKKSKNTPEIFANSNQAFALLLILSLACGICLLLVTYKYYRLRTENKSRKYSTITLSTA</sequence>
<feature type="non-terminal residue" evidence="3">
    <location>
        <position position="1"/>
    </location>
</feature>
<feature type="chain" id="PRO_5043050013" description="Domain of unknown function DB domain-containing protein" evidence="2">
    <location>
        <begin position="31"/>
        <end position="292"/>
    </location>
</feature>
<keyword evidence="2" id="KW-0732">Signal</keyword>
<dbReference type="GO" id="GO:0004623">
    <property type="term" value="F:phospholipase A2 activity"/>
    <property type="evidence" value="ECO:0007669"/>
    <property type="project" value="InterPro"/>
</dbReference>
<dbReference type="PANTHER" id="PTHR34228">
    <property type="entry name" value="PROTEIN CBG09474-RELATED"/>
    <property type="match status" value="1"/>
</dbReference>
<dbReference type="EMBL" id="BTRK01000006">
    <property type="protein sequence ID" value="GMR59999.1"/>
    <property type="molecule type" value="Genomic_DNA"/>
</dbReference>
<organism evidence="3 4">
    <name type="scientific">Pristionchus mayeri</name>
    <dbReference type="NCBI Taxonomy" id="1317129"/>
    <lineage>
        <taxon>Eukaryota</taxon>
        <taxon>Metazoa</taxon>
        <taxon>Ecdysozoa</taxon>
        <taxon>Nematoda</taxon>
        <taxon>Chromadorea</taxon>
        <taxon>Rhabditida</taxon>
        <taxon>Rhabditina</taxon>
        <taxon>Diplogasteromorpha</taxon>
        <taxon>Diplogasteroidea</taxon>
        <taxon>Neodiplogasteridae</taxon>
        <taxon>Pristionchus</taxon>
    </lineage>
</organism>
<keyword evidence="1" id="KW-0812">Transmembrane</keyword>
<evidence type="ECO:0000313" key="4">
    <source>
        <dbReference type="Proteomes" id="UP001328107"/>
    </source>
</evidence>
<proteinExistence type="predicted"/>
<evidence type="ECO:0000256" key="2">
    <source>
        <dbReference type="SAM" id="SignalP"/>
    </source>
</evidence>
<evidence type="ECO:0000313" key="3">
    <source>
        <dbReference type="EMBL" id="GMR59999.1"/>
    </source>
</evidence>
<dbReference type="SUPFAM" id="SSF48619">
    <property type="entry name" value="Phospholipase A2, PLA2"/>
    <property type="match status" value="1"/>
</dbReference>
<dbReference type="GO" id="GO:0006644">
    <property type="term" value="P:phospholipid metabolic process"/>
    <property type="evidence" value="ECO:0007669"/>
    <property type="project" value="InterPro"/>
</dbReference>
<dbReference type="PANTHER" id="PTHR34228:SF6">
    <property type="entry name" value="PHOSPHOLIPASE A2"/>
    <property type="match status" value="1"/>
</dbReference>
<dbReference type="InterPro" id="IPR053322">
    <property type="entry name" value="PLA2-like"/>
</dbReference>
<protein>
    <recommendedName>
        <fullName evidence="5">Domain of unknown function DB domain-containing protein</fullName>
    </recommendedName>
</protein>
<evidence type="ECO:0008006" key="5">
    <source>
        <dbReference type="Google" id="ProtNLM"/>
    </source>
</evidence>
<feature type="transmembrane region" description="Helical" evidence="1">
    <location>
        <begin position="250"/>
        <end position="273"/>
    </location>
</feature>
<keyword evidence="1" id="KW-0472">Membrane</keyword>
<dbReference type="GO" id="GO:0050482">
    <property type="term" value="P:arachidonate secretion"/>
    <property type="evidence" value="ECO:0007669"/>
    <property type="project" value="InterPro"/>
</dbReference>
<keyword evidence="1" id="KW-1133">Transmembrane helix</keyword>
<dbReference type="InterPro" id="IPR036444">
    <property type="entry name" value="PLipase_A2_dom_sf"/>
</dbReference>
<accession>A0AAN5ICX5</accession>
<dbReference type="AlphaFoldDB" id="A0AAN5ICX5"/>